<dbReference type="GO" id="GO:0016020">
    <property type="term" value="C:membrane"/>
    <property type="evidence" value="ECO:0007669"/>
    <property type="project" value="InterPro"/>
</dbReference>
<feature type="transmembrane region" description="Helical" evidence="1">
    <location>
        <begin position="20"/>
        <end position="46"/>
    </location>
</feature>
<gene>
    <name evidence="2" type="ORF">FRD01_05730</name>
</gene>
<evidence type="ECO:0000256" key="1">
    <source>
        <dbReference type="SAM" id="Phobius"/>
    </source>
</evidence>
<dbReference type="SUPFAM" id="SSF82866">
    <property type="entry name" value="Multidrug efflux transporter AcrB transmembrane domain"/>
    <property type="match status" value="1"/>
</dbReference>
<reference evidence="2 3" key="1">
    <citation type="submission" date="2019-08" db="EMBL/GenBank/DDBJ databases">
        <authorList>
            <person name="Liang Q."/>
        </authorList>
    </citation>
    <scope>NUCLEOTIDE SEQUENCE [LARGE SCALE GENOMIC DNA]</scope>
    <source>
        <strain evidence="2 3">V1718</strain>
    </source>
</reference>
<dbReference type="AlphaFoldDB" id="A0A5B8XTP4"/>
<sequence>MDHWEGRKARRDRRRDHRPLATVVIGGLVTATMLTLFVLPAVYSWLGGSALEDDDEDEIPADMEGVEA</sequence>
<proteinExistence type="predicted"/>
<evidence type="ECO:0000313" key="2">
    <source>
        <dbReference type="EMBL" id="QED26749.1"/>
    </source>
</evidence>
<organism evidence="2 3">
    <name type="scientific">Microvenator marinus</name>
    <dbReference type="NCBI Taxonomy" id="2600177"/>
    <lineage>
        <taxon>Bacteria</taxon>
        <taxon>Deltaproteobacteria</taxon>
        <taxon>Bradymonadales</taxon>
        <taxon>Microvenatoraceae</taxon>
        <taxon>Microvenator</taxon>
    </lineage>
</organism>
<dbReference type="GO" id="GO:0022857">
    <property type="term" value="F:transmembrane transporter activity"/>
    <property type="evidence" value="ECO:0007669"/>
    <property type="project" value="InterPro"/>
</dbReference>
<keyword evidence="1" id="KW-0812">Transmembrane</keyword>
<accession>A0A5B8XTP4</accession>
<dbReference type="Pfam" id="PF00873">
    <property type="entry name" value="ACR_tran"/>
    <property type="match status" value="1"/>
</dbReference>
<dbReference type="EMBL" id="CP042467">
    <property type="protein sequence ID" value="QED26749.1"/>
    <property type="molecule type" value="Genomic_DNA"/>
</dbReference>
<keyword evidence="1" id="KW-0472">Membrane</keyword>
<keyword evidence="3" id="KW-1185">Reference proteome</keyword>
<dbReference type="Gene3D" id="1.20.1640.10">
    <property type="entry name" value="Multidrug efflux transporter AcrB transmembrane domain"/>
    <property type="match status" value="1"/>
</dbReference>
<keyword evidence="1" id="KW-1133">Transmembrane helix</keyword>
<evidence type="ECO:0000313" key="3">
    <source>
        <dbReference type="Proteomes" id="UP000321595"/>
    </source>
</evidence>
<protein>
    <submittedName>
        <fullName evidence="2">Uncharacterized protein</fullName>
    </submittedName>
</protein>
<dbReference type="InterPro" id="IPR001036">
    <property type="entry name" value="Acrflvin-R"/>
</dbReference>
<dbReference type="Proteomes" id="UP000321595">
    <property type="component" value="Chromosome"/>
</dbReference>
<name>A0A5B8XTP4_9DELT</name>
<dbReference type="KEGG" id="bbae:FRD01_05730"/>